<name>A0A344UM40_9NEIS</name>
<evidence type="ECO:0000259" key="2">
    <source>
        <dbReference type="Pfam" id="PF00089"/>
    </source>
</evidence>
<dbReference type="InterPro" id="IPR043504">
    <property type="entry name" value="Peptidase_S1_PA_chymotrypsin"/>
</dbReference>
<dbReference type="SUPFAM" id="SSF50494">
    <property type="entry name" value="Trypsin-like serine proteases"/>
    <property type="match status" value="1"/>
</dbReference>
<dbReference type="Gene3D" id="2.40.10.10">
    <property type="entry name" value="Trypsin-like serine proteases"/>
    <property type="match status" value="1"/>
</dbReference>
<protein>
    <recommendedName>
        <fullName evidence="2">Peptidase S1 domain-containing protein</fullName>
    </recommendedName>
</protein>
<dbReference type="InterPro" id="IPR001254">
    <property type="entry name" value="Trypsin_dom"/>
</dbReference>
<dbReference type="InterPro" id="IPR009003">
    <property type="entry name" value="Peptidase_S1_PA"/>
</dbReference>
<dbReference type="Pfam" id="PF00089">
    <property type="entry name" value="Trypsin"/>
    <property type="match status" value="1"/>
</dbReference>
<dbReference type="AlphaFoldDB" id="A0A344UM40"/>
<feature type="domain" description="Peptidase S1" evidence="2">
    <location>
        <begin position="166"/>
        <end position="296"/>
    </location>
</feature>
<reference evidence="3 4" key="1">
    <citation type="submission" date="2018-05" db="EMBL/GenBank/DDBJ databases">
        <title>Genome sequencing, assembly and analysis of the novel insecticidal bacterium, Chromobacterium phragmitis.</title>
        <authorList>
            <person name="Sparks M.E."/>
            <person name="Blackburn M.B."/>
            <person name="Gundersen-Rindal D.E."/>
        </authorList>
    </citation>
    <scope>NUCLEOTIDE SEQUENCE [LARGE SCALE GENOMIC DNA]</scope>
    <source>
        <strain evidence="3">IIBBL 274-1</strain>
    </source>
</reference>
<sequence>MAPRGPAPAALHKPAPSSSLRMSVARPAGPRLKERKMQFNDTAKRDALNAFAQLSPAAREQIQFSSVRLSNERFTGSGVLVIDANQIQGIVTAKHNLCVRANIATPTAWNEDQVANLITGFLDGLKVGYDFPAAAPDNLRQPLLAKEQILAPDNSDIEFRNGHGRWDYDLMFISFKAKLPIRDYIAASPLHRVAYGNSDQAFYRQDPAGKGVFVTGFGDVRNAQGGQLNLSHPFQIRNAAIASRQAQVLRQSRPALYFTDALIIEASNSNSTSTGDSGGPAFHVNGSRVYLMGATLGANFQPDRLPPDKPIINNAATALYAGGYLF</sequence>
<organism evidence="3 4">
    <name type="scientific">Chromobacterium phragmitis</name>
    <dbReference type="NCBI Taxonomy" id="2202141"/>
    <lineage>
        <taxon>Bacteria</taxon>
        <taxon>Pseudomonadati</taxon>
        <taxon>Pseudomonadota</taxon>
        <taxon>Betaproteobacteria</taxon>
        <taxon>Neisseriales</taxon>
        <taxon>Chromobacteriaceae</taxon>
        <taxon>Chromobacterium</taxon>
    </lineage>
</organism>
<feature type="region of interest" description="Disordered" evidence="1">
    <location>
        <begin position="1"/>
        <end position="30"/>
    </location>
</feature>
<dbReference type="Proteomes" id="UP000252038">
    <property type="component" value="Chromosome"/>
</dbReference>
<dbReference type="EMBL" id="CP029554">
    <property type="protein sequence ID" value="AXE36338.1"/>
    <property type="molecule type" value="Genomic_DNA"/>
</dbReference>
<evidence type="ECO:0000313" key="3">
    <source>
        <dbReference type="EMBL" id="AXE36338.1"/>
    </source>
</evidence>
<gene>
    <name evidence="3" type="ORF">DK843_19805</name>
</gene>
<dbReference type="GO" id="GO:0006508">
    <property type="term" value="P:proteolysis"/>
    <property type="evidence" value="ECO:0007669"/>
    <property type="project" value="InterPro"/>
</dbReference>
<proteinExistence type="predicted"/>
<accession>A0A344UM40</accession>
<evidence type="ECO:0000313" key="4">
    <source>
        <dbReference type="Proteomes" id="UP000252038"/>
    </source>
</evidence>
<dbReference type="KEGG" id="chrb:DK843_19805"/>
<dbReference type="GO" id="GO:0004252">
    <property type="term" value="F:serine-type endopeptidase activity"/>
    <property type="evidence" value="ECO:0007669"/>
    <property type="project" value="InterPro"/>
</dbReference>
<evidence type="ECO:0000256" key="1">
    <source>
        <dbReference type="SAM" id="MobiDB-lite"/>
    </source>
</evidence>